<dbReference type="InterPro" id="IPR003735">
    <property type="entry name" value="Metal_Tscrpt_repr"/>
</dbReference>
<dbReference type="CDD" id="cd10153">
    <property type="entry name" value="RcnR-FrmR-like_DUF156"/>
    <property type="match status" value="1"/>
</dbReference>
<dbReference type="InterPro" id="IPR038390">
    <property type="entry name" value="Metal_Tscrpt_repr_sf"/>
</dbReference>
<dbReference type="AlphaFoldDB" id="A0A8J7VQ41"/>
<keyword evidence="4" id="KW-1185">Reference proteome</keyword>
<sequence length="90" mass="9359">MAHIAGDKAMLARARRLGGQVGALERALLAGADCAAVLQQLAAVRGALNGLTVKVLDAHLRHHVAAPGLSDAQREAEVETIGALLKSYLR</sequence>
<dbReference type="PANTHER" id="PTHR33677">
    <property type="entry name" value="TRANSCRIPTIONAL REPRESSOR FRMR-RELATED"/>
    <property type="match status" value="1"/>
</dbReference>
<dbReference type="GO" id="GO:0046872">
    <property type="term" value="F:metal ion binding"/>
    <property type="evidence" value="ECO:0007669"/>
    <property type="project" value="InterPro"/>
</dbReference>
<name>A0A8J7VQ41_9GAMM</name>
<evidence type="ECO:0000313" key="2">
    <source>
        <dbReference type="EMBL" id="MBR0560925.1"/>
    </source>
</evidence>
<dbReference type="GO" id="GO:0003677">
    <property type="term" value="F:DNA binding"/>
    <property type="evidence" value="ECO:0007669"/>
    <property type="project" value="InterPro"/>
</dbReference>
<dbReference type="RefSeq" id="WP_211924893.1">
    <property type="nucleotide sequence ID" value="NZ_JAGQFT020000005.1"/>
</dbReference>
<dbReference type="Gene3D" id="1.20.58.1000">
    <property type="entry name" value="Metal-sensitive repressor, helix protomer"/>
    <property type="match status" value="1"/>
</dbReference>
<evidence type="ECO:0000313" key="4">
    <source>
        <dbReference type="Proteomes" id="UP000675747"/>
    </source>
</evidence>
<dbReference type="PANTHER" id="PTHR33677:SF5">
    <property type="entry name" value="TRANSCRIPTIONAL REPRESSOR FRMR"/>
    <property type="match status" value="1"/>
</dbReference>
<reference evidence="3 4" key="1">
    <citation type="journal article" date="2021" name="Microbiol. Resour. Announc.">
        <title>Draft Genome Sequence of Coralloluteibacterium stylophorae LMG 29479T.</title>
        <authorList>
            <person name="Karlyshev A.V."/>
            <person name="Kudryashova E.B."/>
            <person name="Ariskina E.V."/>
            <person name="Conroy A.P."/>
            <person name="Abidueva E.Y."/>
        </authorList>
    </citation>
    <scope>NUCLEOTIDE SEQUENCE [LARGE SCALE GENOMIC DNA]</scope>
    <source>
        <strain evidence="3 4">LMG 29479</strain>
    </source>
</reference>
<organism evidence="2">
    <name type="scientific">Coralloluteibacterium stylophorae</name>
    <dbReference type="NCBI Taxonomy" id="1776034"/>
    <lineage>
        <taxon>Bacteria</taxon>
        <taxon>Pseudomonadati</taxon>
        <taxon>Pseudomonadota</taxon>
        <taxon>Gammaproteobacteria</taxon>
        <taxon>Lysobacterales</taxon>
        <taxon>Lysobacteraceae</taxon>
        <taxon>Coralloluteibacterium</taxon>
    </lineage>
</organism>
<protein>
    <submittedName>
        <fullName evidence="2">Metal/formaldehyde-sensitive transcriptional repressor</fullName>
    </submittedName>
</protein>
<comment type="caution">
    <text evidence="2">The sequence shown here is derived from an EMBL/GenBank/DDBJ whole genome shotgun (WGS) entry which is preliminary data.</text>
</comment>
<dbReference type="GO" id="GO:0045892">
    <property type="term" value="P:negative regulation of DNA-templated transcription"/>
    <property type="evidence" value="ECO:0007669"/>
    <property type="project" value="UniProtKB-ARBA"/>
</dbReference>
<reference evidence="2" key="2">
    <citation type="submission" date="2021-04" db="EMBL/GenBank/DDBJ databases">
        <authorList>
            <person name="Karlyshev A.V."/>
        </authorList>
    </citation>
    <scope>NUCLEOTIDE SEQUENCE</scope>
    <source>
        <strain evidence="2">LMG 29479</strain>
    </source>
</reference>
<dbReference type="EMBL" id="JAGQFT010000001">
    <property type="protein sequence ID" value="MBR0560925.1"/>
    <property type="molecule type" value="Genomic_DNA"/>
</dbReference>
<comment type="similarity">
    <text evidence="1">Belongs to the FrmR/RcnR family.</text>
</comment>
<proteinExistence type="inferred from homology"/>
<accession>A0A8J7VQ41</accession>
<evidence type="ECO:0000313" key="3">
    <source>
        <dbReference type="EMBL" id="MBS7457291.1"/>
    </source>
</evidence>
<evidence type="ECO:0000256" key="1">
    <source>
        <dbReference type="ARBA" id="ARBA00005260"/>
    </source>
</evidence>
<dbReference type="Pfam" id="PF02583">
    <property type="entry name" value="Trns_repr_metal"/>
    <property type="match status" value="1"/>
</dbReference>
<dbReference type="Proteomes" id="UP000675747">
    <property type="component" value="Unassembled WGS sequence"/>
</dbReference>
<gene>
    <name evidence="2" type="ORF">KB893_00100</name>
    <name evidence="3" type="ORF">KB893_009105</name>
</gene>
<dbReference type="EMBL" id="JAGQFT020000005">
    <property type="protein sequence ID" value="MBS7457291.1"/>
    <property type="molecule type" value="Genomic_DNA"/>
</dbReference>